<dbReference type="EMBL" id="LR134479">
    <property type="protein sequence ID" value="VEI24002.1"/>
    <property type="molecule type" value="Genomic_DNA"/>
</dbReference>
<proteinExistence type="predicted"/>
<dbReference type="Proteomes" id="UP000282386">
    <property type="component" value="Chromosome"/>
</dbReference>
<dbReference type="RefSeq" id="WP_126500444.1">
    <property type="nucleotide sequence ID" value="NZ_LR134479.1"/>
</dbReference>
<dbReference type="AlphaFoldDB" id="A0A7Z9A681"/>
<evidence type="ECO:0000313" key="1">
    <source>
        <dbReference type="EMBL" id="VEI24002.1"/>
    </source>
</evidence>
<evidence type="ECO:0000313" key="2">
    <source>
        <dbReference type="Proteomes" id="UP000282386"/>
    </source>
</evidence>
<organism evidence="1 2">
    <name type="scientific">Rothia aeria</name>
    <dbReference type="NCBI Taxonomy" id="172042"/>
    <lineage>
        <taxon>Bacteria</taxon>
        <taxon>Bacillati</taxon>
        <taxon>Actinomycetota</taxon>
        <taxon>Actinomycetes</taxon>
        <taxon>Micrococcales</taxon>
        <taxon>Micrococcaceae</taxon>
        <taxon>Rothia</taxon>
    </lineage>
</organism>
<protein>
    <submittedName>
        <fullName evidence="1">Uncharacterized protein</fullName>
    </submittedName>
</protein>
<accession>A0A7Z9A681</accession>
<gene>
    <name evidence="1" type="ORF">NCTC10207_01849</name>
</gene>
<name>A0A7Z9A681_9MICC</name>
<reference evidence="1 2" key="1">
    <citation type="submission" date="2018-12" db="EMBL/GenBank/DDBJ databases">
        <authorList>
            <consortium name="Pathogen Informatics"/>
        </authorList>
    </citation>
    <scope>NUCLEOTIDE SEQUENCE [LARGE SCALE GENOMIC DNA]</scope>
    <source>
        <strain evidence="1 2">NCTC10207</strain>
    </source>
</reference>
<sequence length="272" mass="31236">MNSFPYTIQFTPWPVTDEYKVFYTAPEPGAHPAEYLQPGVLRIAHTRISDPTHELYLVPPIFTPNHDTDFVGYLHSPDADQWAPDIEFKYFARGGELMIRARSRLHWDDPAVSRFALASIDAQLNLHWEQRDENPRRRDYTEAVIGALHKSMRHPARTIADGQCVAVHSPNGEVSSYHLREGNDIIRVINITEYSNSQTRNAKAGYYGRVLSYFEEDTALAWHAAEQDARCWPYGMNPLFDTPLTGSDIPEWHVQPILRHLPDSSIRRQRVG</sequence>